<proteinExistence type="predicted"/>
<feature type="domain" description="Type 4 fimbrial biogenesis protein PilX N-terminal" evidence="2">
    <location>
        <begin position="18"/>
        <end position="66"/>
    </location>
</feature>
<comment type="caution">
    <text evidence="3">The sequence shown here is derived from an EMBL/GenBank/DDBJ whole genome shotgun (WGS) entry which is preliminary data.</text>
</comment>
<keyword evidence="1" id="KW-0812">Transmembrane</keyword>
<keyword evidence="1" id="KW-0472">Membrane</keyword>
<evidence type="ECO:0000259" key="2">
    <source>
        <dbReference type="Pfam" id="PF14341"/>
    </source>
</evidence>
<name>A0ABU3B4C4_9GAMM</name>
<gene>
    <name evidence="3" type="ORF">RM531_02335</name>
</gene>
<dbReference type="Pfam" id="PF14341">
    <property type="entry name" value="PilX_N"/>
    <property type="match status" value="1"/>
</dbReference>
<organism evidence="3 4">
    <name type="scientific">Spectribacter acetivorans</name>
    <dbReference type="NCBI Taxonomy" id="3075603"/>
    <lineage>
        <taxon>Bacteria</taxon>
        <taxon>Pseudomonadati</taxon>
        <taxon>Pseudomonadota</taxon>
        <taxon>Gammaproteobacteria</taxon>
        <taxon>Salinisphaerales</taxon>
        <taxon>Salinisphaeraceae</taxon>
        <taxon>Spectribacter</taxon>
    </lineage>
</organism>
<reference evidence="3 4" key="1">
    <citation type="submission" date="2023-09" db="EMBL/GenBank/DDBJ databases">
        <authorList>
            <person name="Rey-Velasco X."/>
        </authorList>
    </citation>
    <scope>NUCLEOTIDE SEQUENCE [LARGE SCALE GENOMIC DNA]</scope>
    <source>
        <strain evidence="3 4">P385</strain>
    </source>
</reference>
<feature type="transmembrane region" description="Helical" evidence="1">
    <location>
        <begin position="20"/>
        <end position="40"/>
    </location>
</feature>
<dbReference type="RefSeq" id="WP_311656992.1">
    <property type="nucleotide sequence ID" value="NZ_JAVRHY010000002.1"/>
</dbReference>
<dbReference type="Proteomes" id="UP001259982">
    <property type="component" value="Unassembled WGS sequence"/>
</dbReference>
<accession>A0ABU3B4C4</accession>
<evidence type="ECO:0000313" key="3">
    <source>
        <dbReference type="EMBL" id="MDT0617303.1"/>
    </source>
</evidence>
<keyword evidence="4" id="KW-1185">Reference proteome</keyword>
<keyword evidence="1" id="KW-1133">Transmembrane helix</keyword>
<sequence>MTTHCIIRRNPAMPANQRGVALATALIFLVVITLLGLVAMRTSTTELRLARNEQVRMEAMQTAQSVVDTVLADSDNFPLTMDLDAPDCFASGGGDIQALCPPEQAQLTLSGPDQPLPSLFQKGIHAEVRRLPPDQAPLPGGLLTSMARFSGAAFAVRGQYSRGQAGQGAADIEQGVIKLVPRQERIR</sequence>
<dbReference type="InterPro" id="IPR025746">
    <property type="entry name" value="PilX_N_dom"/>
</dbReference>
<evidence type="ECO:0000256" key="1">
    <source>
        <dbReference type="SAM" id="Phobius"/>
    </source>
</evidence>
<protein>
    <submittedName>
        <fullName evidence="3">Pilus assembly PilX N-terminal domain-containing protein</fullName>
    </submittedName>
</protein>
<evidence type="ECO:0000313" key="4">
    <source>
        <dbReference type="Proteomes" id="UP001259982"/>
    </source>
</evidence>
<dbReference type="EMBL" id="JAVRHY010000002">
    <property type="protein sequence ID" value="MDT0617303.1"/>
    <property type="molecule type" value="Genomic_DNA"/>
</dbReference>